<dbReference type="Proteomes" id="UP000751190">
    <property type="component" value="Unassembled WGS sequence"/>
</dbReference>
<evidence type="ECO:0000313" key="2">
    <source>
        <dbReference type="EMBL" id="KAG8466272.1"/>
    </source>
</evidence>
<dbReference type="AlphaFoldDB" id="A0A8J5XKZ7"/>
<gene>
    <name evidence="2" type="ORF">KFE25_002028</name>
</gene>
<proteinExistence type="predicted"/>
<feature type="region of interest" description="Disordered" evidence="1">
    <location>
        <begin position="175"/>
        <end position="208"/>
    </location>
</feature>
<dbReference type="EMBL" id="JAGTXO010000008">
    <property type="protein sequence ID" value="KAG8466272.1"/>
    <property type="molecule type" value="Genomic_DNA"/>
</dbReference>
<comment type="caution">
    <text evidence="2">The sequence shown here is derived from an EMBL/GenBank/DDBJ whole genome shotgun (WGS) entry which is preliminary data.</text>
</comment>
<accession>A0A8J5XKZ7</accession>
<name>A0A8J5XKZ7_DIALT</name>
<evidence type="ECO:0000313" key="3">
    <source>
        <dbReference type="Proteomes" id="UP000751190"/>
    </source>
</evidence>
<sequence length="208" mass="22899">MGATVSSASRTNRLAIVPASQRALAPTGGTEWHQQTPSCASMLSSFGAIGAPGQDLRRLAVGPSLYVNGPPDKGQKATLATLVANRRDGFFAKEKLGPGNMITLLQMHPPACKRSMAGPDPYDTTLPNMWRNKQRLVVFQTEDGRPRSIAWQTLRADALDVADARRPPWVKLPQSRQMVHPPNRVRPSSRHRAWTPETNRPWPDILPT</sequence>
<reference evidence="2" key="1">
    <citation type="submission" date="2021-05" db="EMBL/GenBank/DDBJ databases">
        <title>The genome of the haptophyte Pavlova lutheri (Diacronema luteri, Pavlovales) - a model for lipid biosynthesis in eukaryotic algae.</title>
        <authorList>
            <person name="Hulatt C.J."/>
            <person name="Posewitz M.C."/>
        </authorList>
    </citation>
    <scope>NUCLEOTIDE SEQUENCE</scope>
    <source>
        <strain evidence="2">NIVA-4/92</strain>
    </source>
</reference>
<keyword evidence="3" id="KW-1185">Reference proteome</keyword>
<dbReference type="OrthoDB" id="10449730at2759"/>
<organism evidence="2 3">
    <name type="scientific">Diacronema lutheri</name>
    <name type="common">Unicellular marine alga</name>
    <name type="synonym">Monochrysis lutheri</name>
    <dbReference type="NCBI Taxonomy" id="2081491"/>
    <lineage>
        <taxon>Eukaryota</taxon>
        <taxon>Haptista</taxon>
        <taxon>Haptophyta</taxon>
        <taxon>Pavlovophyceae</taxon>
        <taxon>Pavlovales</taxon>
        <taxon>Pavlovaceae</taxon>
        <taxon>Diacronema</taxon>
    </lineage>
</organism>
<protein>
    <submittedName>
        <fullName evidence="2">Uncharacterized protein</fullName>
    </submittedName>
</protein>
<evidence type="ECO:0000256" key="1">
    <source>
        <dbReference type="SAM" id="MobiDB-lite"/>
    </source>
</evidence>